<evidence type="ECO:0000256" key="3">
    <source>
        <dbReference type="ARBA" id="ARBA00022525"/>
    </source>
</evidence>
<comment type="similarity">
    <text evidence="2">Belongs to the CREG family.</text>
</comment>
<reference evidence="8 9" key="1">
    <citation type="submission" date="2017-03" db="EMBL/GenBank/DDBJ databases">
        <title>Genome of the blue death feigning beetle - Asbolus verrucosus.</title>
        <authorList>
            <person name="Rider S.D."/>
        </authorList>
    </citation>
    <scope>NUCLEOTIDE SEQUENCE [LARGE SCALE GENOMIC DNA]</scope>
    <source>
        <strain evidence="8">Butters</strain>
        <tissue evidence="8">Head and leg muscle</tissue>
    </source>
</reference>
<dbReference type="Gene3D" id="2.30.110.10">
    <property type="entry name" value="Electron Transport, Fmn-binding Protein, Chain A"/>
    <property type="match status" value="1"/>
</dbReference>
<evidence type="ECO:0000256" key="1">
    <source>
        <dbReference type="ARBA" id="ARBA00004613"/>
    </source>
</evidence>
<dbReference type="OrthoDB" id="46836at2759"/>
<keyword evidence="9" id="KW-1185">Reference proteome</keyword>
<proteinExistence type="inferred from homology"/>
<dbReference type="SUPFAM" id="SSF50475">
    <property type="entry name" value="FMN-binding split barrel"/>
    <property type="match status" value="1"/>
</dbReference>
<evidence type="ECO:0000256" key="2">
    <source>
        <dbReference type="ARBA" id="ARBA00009230"/>
    </source>
</evidence>
<comment type="subcellular location">
    <subcellularLocation>
        <location evidence="1">Secreted</location>
    </subcellularLocation>
</comment>
<keyword evidence="4 6" id="KW-0732">Signal</keyword>
<dbReference type="PANTHER" id="PTHR13343">
    <property type="entry name" value="CREG1 PROTEIN"/>
    <property type="match status" value="1"/>
</dbReference>
<feature type="signal peptide" evidence="6">
    <location>
        <begin position="1"/>
        <end position="18"/>
    </location>
</feature>
<dbReference type="EMBL" id="QDEB01021389">
    <property type="protein sequence ID" value="RZC40965.1"/>
    <property type="molecule type" value="Genomic_DNA"/>
</dbReference>
<keyword evidence="3" id="KW-0964">Secreted</keyword>
<name>A0A482W7M5_ASBVE</name>
<evidence type="ECO:0000256" key="4">
    <source>
        <dbReference type="ARBA" id="ARBA00022729"/>
    </source>
</evidence>
<organism evidence="8 9">
    <name type="scientific">Asbolus verrucosus</name>
    <name type="common">Desert ironclad beetle</name>
    <dbReference type="NCBI Taxonomy" id="1661398"/>
    <lineage>
        <taxon>Eukaryota</taxon>
        <taxon>Metazoa</taxon>
        <taxon>Ecdysozoa</taxon>
        <taxon>Arthropoda</taxon>
        <taxon>Hexapoda</taxon>
        <taxon>Insecta</taxon>
        <taxon>Pterygota</taxon>
        <taxon>Neoptera</taxon>
        <taxon>Endopterygota</taxon>
        <taxon>Coleoptera</taxon>
        <taxon>Polyphaga</taxon>
        <taxon>Cucujiformia</taxon>
        <taxon>Tenebrionidae</taxon>
        <taxon>Pimeliinae</taxon>
        <taxon>Asbolus</taxon>
    </lineage>
</organism>
<keyword evidence="5" id="KW-0325">Glycoprotein</keyword>
<dbReference type="AlphaFoldDB" id="A0A482W7M5"/>
<evidence type="ECO:0000313" key="9">
    <source>
        <dbReference type="Proteomes" id="UP000292052"/>
    </source>
</evidence>
<dbReference type="FunFam" id="2.30.110.10:FF:000004">
    <property type="entry name" value="Cellular repressor of E1A-stimulated genes 1"/>
    <property type="match status" value="1"/>
</dbReference>
<dbReference type="GO" id="GO:0012505">
    <property type="term" value="C:endomembrane system"/>
    <property type="evidence" value="ECO:0007669"/>
    <property type="project" value="UniProtKB-ARBA"/>
</dbReference>
<evidence type="ECO:0000256" key="6">
    <source>
        <dbReference type="SAM" id="SignalP"/>
    </source>
</evidence>
<dbReference type="GO" id="GO:0005737">
    <property type="term" value="C:cytoplasm"/>
    <property type="evidence" value="ECO:0007669"/>
    <property type="project" value="UniProtKB-ARBA"/>
</dbReference>
<accession>A0A482W7M5</accession>
<dbReference type="PANTHER" id="PTHR13343:SF17">
    <property type="entry name" value="CELLULAR REPRESSOR OF E1A-STIMULATED GENES, ISOFORM A"/>
    <property type="match status" value="1"/>
</dbReference>
<feature type="chain" id="PRO_5019869686" evidence="6">
    <location>
        <begin position="19"/>
        <end position="222"/>
    </location>
</feature>
<dbReference type="Pfam" id="PF13883">
    <property type="entry name" value="CREG_beta-barrel"/>
    <property type="match status" value="1"/>
</dbReference>
<evidence type="ECO:0000313" key="8">
    <source>
        <dbReference type="EMBL" id="RZC40965.1"/>
    </source>
</evidence>
<gene>
    <name evidence="8" type="ORF">BDFB_006424</name>
</gene>
<comment type="caution">
    <text evidence="8">The sequence shown here is derived from an EMBL/GenBank/DDBJ whole genome shotgun (WGS) entry which is preliminary data.</text>
</comment>
<dbReference type="Proteomes" id="UP000292052">
    <property type="component" value="Unassembled WGS sequence"/>
</dbReference>
<dbReference type="InterPro" id="IPR055343">
    <property type="entry name" value="CREG_beta-barrel"/>
</dbReference>
<dbReference type="InterPro" id="IPR012349">
    <property type="entry name" value="Split_barrel_FMN-bd"/>
</dbReference>
<evidence type="ECO:0000259" key="7">
    <source>
        <dbReference type="Pfam" id="PF13883"/>
    </source>
</evidence>
<sequence length="222" mass="25050">MFLNKIVFLLGLTQFGHSIWIISPSPQPPQPPQPDEVAKMARYIMRNADWVSIATKSTQKAIEGYPFVSLKSVSDGPPSNSTGVPYLYMTDMDVSGKDIEADNRCTILASLAESEYCKQKNFDPQDPRCAKLIITGKIIKVDNSSSEYQFGEDALFSKHPSMKWWPKDHDFYVAKVNIEQIAVLDFFGGIKYVSVQDYFNASNSNNRLDILFGRVEFIEVTV</sequence>
<feature type="domain" description="CREG-like beta-barrel" evidence="7">
    <location>
        <begin position="32"/>
        <end position="200"/>
    </location>
</feature>
<dbReference type="GO" id="GO:0005615">
    <property type="term" value="C:extracellular space"/>
    <property type="evidence" value="ECO:0007669"/>
    <property type="project" value="TreeGrafter"/>
</dbReference>
<protein>
    <submittedName>
        <fullName evidence="8">Pyrid oxidase 2 domain containing protein</fullName>
    </submittedName>
</protein>
<evidence type="ECO:0000256" key="5">
    <source>
        <dbReference type="ARBA" id="ARBA00023180"/>
    </source>
</evidence>